<evidence type="ECO:0000256" key="1">
    <source>
        <dbReference type="SAM" id="SignalP"/>
    </source>
</evidence>
<dbReference type="EMBL" id="VOHM01000017">
    <property type="protein sequence ID" value="TWT24441.1"/>
    <property type="molecule type" value="Genomic_DNA"/>
</dbReference>
<keyword evidence="1" id="KW-0732">Signal</keyword>
<accession>A0A5C5UD13</accession>
<evidence type="ECO:0000313" key="2">
    <source>
        <dbReference type="EMBL" id="TWT24441.1"/>
    </source>
</evidence>
<keyword evidence="3" id="KW-1185">Reference proteome</keyword>
<dbReference type="OrthoDB" id="3208990at2"/>
<evidence type="ECO:0008006" key="4">
    <source>
        <dbReference type="Google" id="ProtNLM"/>
    </source>
</evidence>
<proteinExistence type="predicted"/>
<feature type="signal peptide" evidence="1">
    <location>
        <begin position="1"/>
        <end position="23"/>
    </location>
</feature>
<sequence length="198" mass="20053">MRRKVAGAAVGATIAALLAGCNATPDDVETAVSSASSVQSSVMASVESEASSAAAQATAALEEARAAAIAGTGAQIPAPPDFNPLHTGFVYAGDYTVTATTGEQLRDGYASIGDSVEFDLSGLAPLPADRTVNIYTDGAAVIIYLPTEVRVRTKCTATHAIAECTNELHNPQAASGILTLEIETIGGDIAAIESQAMQ</sequence>
<dbReference type="Proteomes" id="UP000320791">
    <property type="component" value="Unassembled WGS sequence"/>
</dbReference>
<dbReference type="PROSITE" id="PS51257">
    <property type="entry name" value="PROKAR_LIPOPROTEIN"/>
    <property type="match status" value="1"/>
</dbReference>
<name>A0A5C5UD13_9CORY</name>
<organism evidence="2 3">
    <name type="scientific">Corynebacterium canis</name>
    <dbReference type="NCBI Taxonomy" id="679663"/>
    <lineage>
        <taxon>Bacteria</taxon>
        <taxon>Bacillati</taxon>
        <taxon>Actinomycetota</taxon>
        <taxon>Actinomycetes</taxon>
        <taxon>Mycobacteriales</taxon>
        <taxon>Corynebacteriaceae</taxon>
        <taxon>Corynebacterium</taxon>
    </lineage>
</organism>
<dbReference type="AlphaFoldDB" id="A0A5C5UD13"/>
<feature type="chain" id="PRO_5039147554" description="Lipoprotein" evidence="1">
    <location>
        <begin position="24"/>
        <end position="198"/>
    </location>
</feature>
<protein>
    <recommendedName>
        <fullName evidence="4">Lipoprotein</fullName>
    </recommendedName>
</protein>
<evidence type="ECO:0000313" key="3">
    <source>
        <dbReference type="Proteomes" id="UP000320791"/>
    </source>
</evidence>
<dbReference type="RefSeq" id="WP_146324648.1">
    <property type="nucleotide sequence ID" value="NZ_BAABLR010000008.1"/>
</dbReference>
<gene>
    <name evidence="2" type="ORF">FRX94_08205</name>
</gene>
<comment type="caution">
    <text evidence="2">The sequence shown here is derived from an EMBL/GenBank/DDBJ whole genome shotgun (WGS) entry which is preliminary data.</text>
</comment>
<reference evidence="2 3" key="1">
    <citation type="submission" date="2019-08" db="EMBL/GenBank/DDBJ databases">
        <authorList>
            <person name="Lei W."/>
        </authorList>
    </citation>
    <scope>NUCLEOTIDE SEQUENCE [LARGE SCALE GENOMIC DNA]</scope>
    <source>
        <strain evidence="2 3">CCUG 58627</strain>
    </source>
</reference>